<accession>A0ABW3H0U8</accession>
<keyword evidence="6" id="KW-1185">Reference proteome</keyword>
<evidence type="ECO:0000256" key="2">
    <source>
        <dbReference type="ARBA" id="ARBA00023125"/>
    </source>
</evidence>
<keyword evidence="1" id="KW-0805">Transcription regulation</keyword>
<dbReference type="Gene3D" id="1.10.10.10">
    <property type="entry name" value="Winged helix-like DNA-binding domain superfamily/Winged helix DNA-binding domain"/>
    <property type="match status" value="1"/>
</dbReference>
<evidence type="ECO:0000256" key="1">
    <source>
        <dbReference type="ARBA" id="ARBA00023015"/>
    </source>
</evidence>
<dbReference type="EMBL" id="JBHTJG010000001">
    <property type="protein sequence ID" value="MFD0945068.1"/>
    <property type="molecule type" value="Genomic_DNA"/>
</dbReference>
<organism evidence="5 6">
    <name type="scientific">Sphingomonas canadensis</name>
    <dbReference type="NCBI Taxonomy" id="1219257"/>
    <lineage>
        <taxon>Bacteria</taxon>
        <taxon>Pseudomonadati</taxon>
        <taxon>Pseudomonadota</taxon>
        <taxon>Alphaproteobacteria</taxon>
        <taxon>Sphingomonadales</taxon>
        <taxon>Sphingomonadaceae</taxon>
        <taxon>Sphingomonas</taxon>
    </lineage>
</organism>
<sequence>MSSGGTMMRVYAALKTRVMTGAFSPGERLDPARLSSELAASVTPIRDALHRLTGERLIDSWQHEGFRQPFVSEAGLRDLYGWSSELVAVVLRAAARGPDAAAPLARTGSFAEDAARLFAAVAERSPNHEHRAAIASLNDRCHLARLVEERIFADPGAELDELAVHVEAGRWGGARRAADAYHRRRLRHVQEIAAQLRPREGG</sequence>
<dbReference type="Proteomes" id="UP001596977">
    <property type="component" value="Unassembled WGS sequence"/>
</dbReference>
<dbReference type="InterPro" id="IPR036388">
    <property type="entry name" value="WH-like_DNA-bd_sf"/>
</dbReference>
<evidence type="ECO:0000256" key="3">
    <source>
        <dbReference type="ARBA" id="ARBA00023163"/>
    </source>
</evidence>
<reference evidence="6" key="1">
    <citation type="journal article" date="2019" name="Int. J. Syst. Evol. Microbiol.">
        <title>The Global Catalogue of Microorganisms (GCM) 10K type strain sequencing project: providing services to taxonomists for standard genome sequencing and annotation.</title>
        <authorList>
            <consortium name="The Broad Institute Genomics Platform"/>
            <consortium name="The Broad Institute Genome Sequencing Center for Infectious Disease"/>
            <person name="Wu L."/>
            <person name="Ma J."/>
        </authorList>
    </citation>
    <scope>NUCLEOTIDE SEQUENCE [LARGE SCALE GENOMIC DNA]</scope>
    <source>
        <strain evidence="6">CCUG 62982</strain>
    </source>
</reference>
<keyword evidence="2" id="KW-0238">DNA-binding</keyword>
<dbReference type="InterPro" id="IPR000524">
    <property type="entry name" value="Tscrpt_reg_HTH_GntR"/>
</dbReference>
<dbReference type="PROSITE" id="PS50949">
    <property type="entry name" value="HTH_GNTR"/>
    <property type="match status" value="1"/>
</dbReference>
<keyword evidence="3" id="KW-0804">Transcription</keyword>
<proteinExistence type="predicted"/>
<dbReference type="PANTHER" id="PTHR43537:SF5">
    <property type="entry name" value="UXU OPERON TRANSCRIPTIONAL REGULATOR"/>
    <property type="match status" value="1"/>
</dbReference>
<dbReference type="Pfam" id="PF00392">
    <property type="entry name" value="GntR"/>
    <property type="match status" value="1"/>
</dbReference>
<dbReference type="RefSeq" id="WP_264942665.1">
    <property type="nucleotide sequence ID" value="NZ_JAPDRA010000001.1"/>
</dbReference>
<dbReference type="SMART" id="SM00345">
    <property type="entry name" value="HTH_GNTR"/>
    <property type="match status" value="1"/>
</dbReference>
<gene>
    <name evidence="5" type="ORF">ACFQ1E_01820</name>
</gene>
<dbReference type="SUPFAM" id="SSF46785">
    <property type="entry name" value="Winged helix' DNA-binding domain"/>
    <property type="match status" value="1"/>
</dbReference>
<protein>
    <submittedName>
        <fullName evidence="5">GntR family transcriptional regulator</fullName>
    </submittedName>
</protein>
<evidence type="ECO:0000313" key="5">
    <source>
        <dbReference type="EMBL" id="MFD0945068.1"/>
    </source>
</evidence>
<feature type="domain" description="HTH gntR-type" evidence="4">
    <location>
        <begin position="4"/>
        <end position="74"/>
    </location>
</feature>
<dbReference type="PANTHER" id="PTHR43537">
    <property type="entry name" value="TRANSCRIPTIONAL REGULATOR, GNTR FAMILY"/>
    <property type="match status" value="1"/>
</dbReference>
<evidence type="ECO:0000313" key="6">
    <source>
        <dbReference type="Proteomes" id="UP001596977"/>
    </source>
</evidence>
<evidence type="ECO:0000259" key="4">
    <source>
        <dbReference type="PROSITE" id="PS50949"/>
    </source>
</evidence>
<name>A0ABW3H0U8_9SPHN</name>
<dbReference type="InterPro" id="IPR036390">
    <property type="entry name" value="WH_DNA-bd_sf"/>
</dbReference>
<comment type="caution">
    <text evidence="5">The sequence shown here is derived from an EMBL/GenBank/DDBJ whole genome shotgun (WGS) entry which is preliminary data.</text>
</comment>